<comment type="caution">
    <text evidence="4">The sequence shown here is derived from an EMBL/GenBank/DDBJ whole genome shotgun (WGS) entry which is preliminary data.</text>
</comment>
<gene>
    <name evidence="4" type="ORF">BI308_09520</name>
</gene>
<evidence type="ECO:0000256" key="2">
    <source>
        <dbReference type="ARBA" id="ARBA00023002"/>
    </source>
</evidence>
<sequence>MDILIVHAHHEPQSFSSALYRQAETTLKALGHTVETSDLYQMGFDPVSDRRNFTSVHDPEYLKQQLEERHASEVNGFASDIEAEMQKLERCDALIFNFPLWWFGMPAILKGWCDRVLAMGRIYGGPKLYENGVGQSTKRGLAIVTTGGGQTAYDGWGLNPGMDIVLAPIQHGIFWFNGFLPLEPFIVWSPVRISQEERVAYLEQLDEKLQSLFDEQPLQLAKMEDFPNWGHDTQKRFMVVGSRKREIDEKYMTLVSAELEMVARWRKEGKILNFTIANPKSPNWRGFVTMRGRDRQEIETLLSQLPLIDYLTFEITELMYLPGF</sequence>
<dbReference type="GO" id="GO:0003955">
    <property type="term" value="F:NAD(P)H dehydrogenase (quinone) activity"/>
    <property type="evidence" value="ECO:0007669"/>
    <property type="project" value="TreeGrafter"/>
</dbReference>
<dbReference type="STRING" id="1925591.BI308_09520"/>
<comment type="similarity">
    <text evidence="1">Belongs to the NAD(P)H dehydrogenase (quinone) family.</text>
</comment>
<keyword evidence="5" id="KW-1185">Reference proteome</keyword>
<evidence type="ECO:0000259" key="3">
    <source>
        <dbReference type="Pfam" id="PF02525"/>
    </source>
</evidence>
<dbReference type="Proteomes" id="UP000183940">
    <property type="component" value="Unassembled WGS sequence"/>
</dbReference>
<dbReference type="Gene3D" id="3.30.70.1060">
    <property type="entry name" value="Dimeric alpha+beta barrel"/>
    <property type="match status" value="1"/>
</dbReference>
<dbReference type="InterPro" id="IPR029039">
    <property type="entry name" value="Flavoprotein-like_sf"/>
</dbReference>
<evidence type="ECO:0000256" key="1">
    <source>
        <dbReference type="ARBA" id="ARBA00006252"/>
    </source>
</evidence>
<protein>
    <recommendedName>
        <fullName evidence="3">Flavodoxin-like fold domain-containing protein</fullName>
    </recommendedName>
</protein>
<dbReference type="InterPro" id="IPR003680">
    <property type="entry name" value="Flavodoxin_fold"/>
</dbReference>
<dbReference type="GO" id="GO:0005829">
    <property type="term" value="C:cytosol"/>
    <property type="evidence" value="ECO:0007669"/>
    <property type="project" value="TreeGrafter"/>
</dbReference>
<evidence type="ECO:0000313" key="4">
    <source>
        <dbReference type="EMBL" id="OJJ25753.1"/>
    </source>
</evidence>
<dbReference type="AlphaFoldDB" id="A0A1L9QSV9"/>
<accession>A0A1L9QSV9</accession>
<dbReference type="PANTHER" id="PTHR10204">
    <property type="entry name" value="NAD P H OXIDOREDUCTASE-RELATED"/>
    <property type="match status" value="1"/>
</dbReference>
<reference evidence="4" key="1">
    <citation type="submission" date="2016-10" db="EMBL/GenBank/DDBJ databases">
        <title>CRISPR-Cas defence system in Roseofilum reptotaenium: evidence of a bacteriophage-cyanobacterium arms race in the coral black band disease.</title>
        <authorList>
            <person name="Buerger P."/>
            <person name="Wood-Charlson E.M."/>
            <person name="Weynberg K.D."/>
            <person name="Willis B."/>
            <person name="Van Oppen M.J."/>
        </authorList>
    </citation>
    <scope>NUCLEOTIDE SEQUENCE [LARGE SCALE GENOMIC DNA]</scope>
    <source>
        <strain evidence="4">AO1-A</strain>
    </source>
</reference>
<dbReference type="SUPFAM" id="SSF52218">
    <property type="entry name" value="Flavoproteins"/>
    <property type="match status" value="1"/>
</dbReference>
<dbReference type="InterPro" id="IPR051545">
    <property type="entry name" value="NAD(P)H_dehydrogenase_qn"/>
</dbReference>
<dbReference type="Gene3D" id="3.40.50.360">
    <property type="match status" value="1"/>
</dbReference>
<proteinExistence type="inferred from homology"/>
<evidence type="ECO:0000313" key="5">
    <source>
        <dbReference type="Proteomes" id="UP000183940"/>
    </source>
</evidence>
<name>A0A1L9QSV9_9CYAN</name>
<dbReference type="PANTHER" id="PTHR10204:SF34">
    <property type="entry name" value="NAD(P)H DEHYDROGENASE [QUINONE] 1 ISOFORM 1"/>
    <property type="match status" value="1"/>
</dbReference>
<feature type="domain" description="Flavodoxin-like fold" evidence="3">
    <location>
        <begin position="1"/>
        <end position="209"/>
    </location>
</feature>
<organism evidence="4 5">
    <name type="scientific">Roseofilum reptotaenium AO1-A</name>
    <dbReference type="NCBI Taxonomy" id="1925591"/>
    <lineage>
        <taxon>Bacteria</taxon>
        <taxon>Bacillati</taxon>
        <taxon>Cyanobacteriota</taxon>
        <taxon>Cyanophyceae</taxon>
        <taxon>Desertifilales</taxon>
        <taxon>Desertifilaceae</taxon>
        <taxon>Roseofilum</taxon>
    </lineage>
</organism>
<keyword evidence="2" id="KW-0560">Oxidoreductase</keyword>
<dbReference type="Pfam" id="PF02525">
    <property type="entry name" value="Flavodoxin_2"/>
    <property type="match status" value="1"/>
</dbReference>
<dbReference type="EMBL" id="MLAW01000013">
    <property type="protein sequence ID" value="OJJ25753.1"/>
    <property type="molecule type" value="Genomic_DNA"/>
</dbReference>